<organism evidence="2 3">
    <name type="scientific">Hapsidospora chrysogenum (strain ATCC 11550 / CBS 779.69 / DSM 880 / IAM 14645 / JCM 23072 / IMI 49137)</name>
    <name type="common">Acremonium chrysogenum</name>
    <dbReference type="NCBI Taxonomy" id="857340"/>
    <lineage>
        <taxon>Eukaryota</taxon>
        <taxon>Fungi</taxon>
        <taxon>Dikarya</taxon>
        <taxon>Ascomycota</taxon>
        <taxon>Pezizomycotina</taxon>
        <taxon>Sordariomycetes</taxon>
        <taxon>Hypocreomycetidae</taxon>
        <taxon>Hypocreales</taxon>
        <taxon>Bionectriaceae</taxon>
        <taxon>Hapsidospora</taxon>
    </lineage>
</organism>
<feature type="region of interest" description="Disordered" evidence="1">
    <location>
        <begin position="73"/>
        <end position="108"/>
    </location>
</feature>
<feature type="compositionally biased region" description="Basic and acidic residues" evidence="1">
    <location>
        <begin position="80"/>
        <end position="97"/>
    </location>
</feature>
<proteinExistence type="predicted"/>
<dbReference type="STRING" id="857340.A0A086T9K9"/>
<evidence type="ECO:0000313" key="3">
    <source>
        <dbReference type="Proteomes" id="UP000029964"/>
    </source>
</evidence>
<name>A0A086T9K9_HAPC1</name>
<dbReference type="EMBL" id="JPKY01000024">
    <property type="protein sequence ID" value="KFH46041.1"/>
    <property type="molecule type" value="Genomic_DNA"/>
</dbReference>
<evidence type="ECO:0000313" key="2">
    <source>
        <dbReference type="EMBL" id="KFH46041.1"/>
    </source>
</evidence>
<dbReference type="AlphaFoldDB" id="A0A086T9K9"/>
<dbReference type="OrthoDB" id="3001700at2759"/>
<dbReference type="HOGENOM" id="CLU_121100_1_0_1"/>
<protein>
    <submittedName>
        <fullName evidence="2">Uncharacterized protein</fullName>
    </submittedName>
</protein>
<accession>A0A086T9K9</accession>
<sequence length="135" mass="14327">MDWAKDTYNTQYEKWVPWLEDLYLRWFTKDNKASYATKQNLDKTKVTGIDQVDTLQDGVNNLAASQVGQGGIMQPVGDLASKEGVNRAERQGKDDNGHYTPDVASGAAEGGKNIAGTAASGIKGAGGYLGSALGG</sequence>
<keyword evidence="3" id="KW-1185">Reference proteome</keyword>
<evidence type="ECO:0000256" key="1">
    <source>
        <dbReference type="SAM" id="MobiDB-lite"/>
    </source>
</evidence>
<gene>
    <name evidence="2" type="ORF">ACRE_031290</name>
</gene>
<comment type="caution">
    <text evidence="2">The sequence shown here is derived from an EMBL/GenBank/DDBJ whole genome shotgun (WGS) entry which is preliminary data.</text>
</comment>
<dbReference type="Proteomes" id="UP000029964">
    <property type="component" value="Unassembled WGS sequence"/>
</dbReference>
<reference evidence="3" key="1">
    <citation type="journal article" date="2014" name="Genome Announc.">
        <title>Genome sequence and annotation of Acremonium chrysogenum, producer of the beta-lactam antibiotic cephalosporin C.</title>
        <authorList>
            <person name="Terfehr D."/>
            <person name="Dahlmann T.A."/>
            <person name="Specht T."/>
            <person name="Zadra I."/>
            <person name="Kuernsteiner H."/>
            <person name="Kueck U."/>
        </authorList>
    </citation>
    <scope>NUCLEOTIDE SEQUENCE [LARGE SCALE GENOMIC DNA]</scope>
    <source>
        <strain evidence="3">ATCC 11550 / CBS 779.69 / DSM 880 / IAM 14645 / JCM 23072 / IMI 49137</strain>
    </source>
</reference>